<evidence type="ECO:0000313" key="3">
    <source>
        <dbReference type="Proteomes" id="UP001597010"/>
    </source>
</evidence>
<keyword evidence="3" id="KW-1185">Reference proteome</keyword>
<keyword evidence="1" id="KW-0472">Membrane</keyword>
<comment type="caution">
    <text evidence="2">The sequence shown here is derived from an EMBL/GenBank/DDBJ whole genome shotgun (WGS) entry which is preliminary data.</text>
</comment>
<protein>
    <recommendedName>
        <fullName evidence="4">Four helix bundle sensory module for signal transduction</fullName>
    </recommendedName>
</protein>
<evidence type="ECO:0008006" key="4">
    <source>
        <dbReference type="Google" id="ProtNLM"/>
    </source>
</evidence>
<keyword evidence="1" id="KW-1133">Transmembrane helix</keyword>
<gene>
    <name evidence="2" type="ORF">ACFQZX_03970</name>
</gene>
<reference evidence="3" key="1">
    <citation type="journal article" date="2019" name="Int. J. Syst. Evol. Microbiol.">
        <title>The Global Catalogue of Microorganisms (GCM) 10K type strain sequencing project: providing services to taxonomists for standard genome sequencing and annotation.</title>
        <authorList>
            <consortium name="The Broad Institute Genomics Platform"/>
            <consortium name="The Broad Institute Genome Sequencing Center for Infectious Disease"/>
            <person name="Wu L."/>
            <person name="Ma J."/>
        </authorList>
    </citation>
    <scope>NUCLEOTIDE SEQUENCE [LARGE SCALE GENOMIC DNA]</scope>
    <source>
        <strain evidence="3">CCUG 61484</strain>
    </source>
</reference>
<evidence type="ECO:0000313" key="2">
    <source>
        <dbReference type="EMBL" id="MFD0792757.1"/>
    </source>
</evidence>
<dbReference type="Proteomes" id="UP001597010">
    <property type="component" value="Unassembled WGS sequence"/>
</dbReference>
<feature type="transmembrane region" description="Helical" evidence="1">
    <location>
        <begin position="12"/>
        <end position="36"/>
    </location>
</feature>
<sequence>MTSIEHRQLKGITIKNIFITIASTASIVATVMGSFYQLKNDLHEMSLQQDAQNRITDIRLKVLEGQVAILQRQIDQINAAPGR</sequence>
<dbReference type="RefSeq" id="WP_377111534.1">
    <property type="nucleotide sequence ID" value="NZ_JBHTHZ010000002.1"/>
</dbReference>
<dbReference type="EMBL" id="JBHTHZ010000002">
    <property type="protein sequence ID" value="MFD0792757.1"/>
    <property type="molecule type" value="Genomic_DNA"/>
</dbReference>
<keyword evidence="1" id="KW-0812">Transmembrane</keyword>
<accession>A0ABW3AP56</accession>
<organism evidence="2 3">
    <name type="scientific">Mucilaginibacter litoreus</name>
    <dbReference type="NCBI Taxonomy" id="1048221"/>
    <lineage>
        <taxon>Bacteria</taxon>
        <taxon>Pseudomonadati</taxon>
        <taxon>Bacteroidota</taxon>
        <taxon>Sphingobacteriia</taxon>
        <taxon>Sphingobacteriales</taxon>
        <taxon>Sphingobacteriaceae</taxon>
        <taxon>Mucilaginibacter</taxon>
    </lineage>
</organism>
<evidence type="ECO:0000256" key="1">
    <source>
        <dbReference type="SAM" id="Phobius"/>
    </source>
</evidence>
<name>A0ABW3AP56_9SPHI</name>
<proteinExistence type="predicted"/>